<dbReference type="EMBL" id="LVLJ01000517">
    <property type="protein sequence ID" value="OAE33793.1"/>
    <property type="molecule type" value="Genomic_DNA"/>
</dbReference>
<keyword evidence="1" id="KW-1133">Transmembrane helix</keyword>
<organism evidence="2 3">
    <name type="scientific">Marchantia polymorpha subsp. ruderalis</name>
    <dbReference type="NCBI Taxonomy" id="1480154"/>
    <lineage>
        <taxon>Eukaryota</taxon>
        <taxon>Viridiplantae</taxon>
        <taxon>Streptophyta</taxon>
        <taxon>Embryophyta</taxon>
        <taxon>Marchantiophyta</taxon>
        <taxon>Marchantiopsida</taxon>
        <taxon>Marchantiidae</taxon>
        <taxon>Marchantiales</taxon>
        <taxon>Marchantiaceae</taxon>
        <taxon>Marchantia</taxon>
    </lineage>
</organism>
<gene>
    <name evidence="2" type="ORF">AXG93_4519s1020</name>
</gene>
<evidence type="ECO:0000256" key="1">
    <source>
        <dbReference type="SAM" id="Phobius"/>
    </source>
</evidence>
<protein>
    <submittedName>
        <fullName evidence="2">Uncharacterized protein</fullName>
    </submittedName>
</protein>
<keyword evidence="1" id="KW-0812">Transmembrane</keyword>
<proteinExistence type="predicted"/>
<evidence type="ECO:0000313" key="3">
    <source>
        <dbReference type="Proteomes" id="UP000077202"/>
    </source>
</evidence>
<keyword evidence="1" id="KW-0472">Membrane</keyword>
<reference evidence="2" key="1">
    <citation type="submission" date="2016-03" db="EMBL/GenBank/DDBJ databases">
        <title>Mechanisms controlling the formation of the plant cell surface in tip-growing cells are functionally conserved among land plants.</title>
        <authorList>
            <person name="Honkanen S."/>
            <person name="Jones V.A."/>
            <person name="Morieri G."/>
            <person name="Champion C."/>
            <person name="Hetherington A.J."/>
            <person name="Kelly S."/>
            <person name="Saint-Marcoux D."/>
            <person name="Proust H."/>
            <person name="Prescott H."/>
            <person name="Dolan L."/>
        </authorList>
    </citation>
    <scope>NUCLEOTIDE SEQUENCE [LARGE SCALE GENOMIC DNA]</scope>
    <source>
        <tissue evidence="2">Whole gametophyte</tissue>
    </source>
</reference>
<accession>A0A176WMG1</accession>
<name>A0A176WMG1_MARPO</name>
<dbReference type="AlphaFoldDB" id="A0A176WMG1"/>
<comment type="caution">
    <text evidence="2">The sequence shown here is derived from an EMBL/GenBank/DDBJ whole genome shotgun (WGS) entry which is preliminary data.</text>
</comment>
<feature type="transmembrane region" description="Helical" evidence="1">
    <location>
        <begin position="39"/>
        <end position="64"/>
    </location>
</feature>
<sequence length="108" mass="11889">MVRKKKYAAEISAFNIEALQSIETKQIQRFNKGVWESSFSLTIICVSFGALSPVLAFPLLFGFWKTASAGNKLKVVQAELLKRSVTPPVGFVCIQGDCPTVHFRGHAS</sequence>
<dbReference type="Proteomes" id="UP000077202">
    <property type="component" value="Unassembled WGS sequence"/>
</dbReference>
<evidence type="ECO:0000313" key="2">
    <source>
        <dbReference type="EMBL" id="OAE33793.1"/>
    </source>
</evidence>
<keyword evidence="3" id="KW-1185">Reference proteome</keyword>